<keyword evidence="2" id="KW-0813">Transport</keyword>
<dbReference type="InterPro" id="IPR011701">
    <property type="entry name" value="MFS"/>
</dbReference>
<evidence type="ECO:0000259" key="8">
    <source>
        <dbReference type="PROSITE" id="PS50850"/>
    </source>
</evidence>
<feature type="transmembrane region" description="Helical" evidence="7">
    <location>
        <begin position="394"/>
        <end position="414"/>
    </location>
</feature>
<feature type="transmembrane region" description="Helical" evidence="7">
    <location>
        <begin position="270"/>
        <end position="292"/>
    </location>
</feature>
<feature type="transmembrane region" description="Helical" evidence="7">
    <location>
        <begin position="33"/>
        <end position="51"/>
    </location>
</feature>
<evidence type="ECO:0000256" key="2">
    <source>
        <dbReference type="ARBA" id="ARBA00022448"/>
    </source>
</evidence>
<feature type="transmembrane region" description="Helical" evidence="7">
    <location>
        <begin position="304"/>
        <end position="322"/>
    </location>
</feature>
<dbReference type="PANTHER" id="PTHR23517">
    <property type="entry name" value="RESISTANCE PROTEIN MDTM, PUTATIVE-RELATED-RELATED"/>
    <property type="match status" value="1"/>
</dbReference>
<gene>
    <name evidence="9" type="ORF">GCM10010470_58710</name>
</gene>
<dbReference type="SUPFAM" id="SSF103473">
    <property type="entry name" value="MFS general substrate transporter"/>
    <property type="match status" value="1"/>
</dbReference>
<keyword evidence="3" id="KW-1003">Cell membrane</keyword>
<evidence type="ECO:0000256" key="4">
    <source>
        <dbReference type="ARBA" id="ARBA00022692"/>
    </source>
</evidence>
<feature type="transmembrane region" description="Helical" evidence="7">
    <location>
        <begin position="129"/>
        <end position="147"/>
    </location>
</feature>
<dbReference type="Gene3D" id="1.20.1250.20">
    <property type="entry name" value="MFS general substrate transporter like domains"/>
    <property type="match status" value="1"/>
</dbReference>
<feature type="transmembrane region" description="Helical" evidence="7">
    <location>
        <begin position="100"/>
        <end position="123"/>
    </location>
</feature>
<dbReference type="Proteomes" id="UP001500979">
    <property type="component" value="Unassembled WGS sequence"/>
</dbReference>
<comment type="subcellular location">
    <subcellularLocation>
        <location evidence="1">Cell membrane</location>
        <topology evidence="1">Multi-pass membrane protein</topology>
    </subcellularLocation>
</comment>
<reference evidence="9 10" key="1">
    <citation type="journal article" date="2019" name="Int. J. Syst. Evol. Microbiol.">
        <title>The Global Catalogue of Microorganisms (GCM) 10K type strain sequencing project: providing services to taxonomists for standard genome sequencing and annotation.</title>
        <authorList>
            <consortium name="The Broad Institute Genomics Platform"/>
            <consortium name="The Broad Institute Genome Sequencing Center for Infectious Disease"/>
            <person name="Wu L."/>
            <person name="Ma J."/>
        </authorList>
    </citation>
    <scope>NUCLEOTIDE SEQUENCE [LARGE SCALE GENOMIC DNA]</scope>
    <source>
        <strain evidence="9 10">JCM 9383</strain>
    </source>
</reference>
<protein>
    <submittedName>
        <fullName evidence="9">MFS transporter</fullName>
    </submittedName>
</protein>
<evidence type="ECO:0000256" key="6">
    <source>
        <dbReference type="ARBA" id="ARBA00023136"/>
    </source>
</evidence>
<dbReference type="RefSeq" id="WP_344685250.1">
    <property type="nucleotide sequence ID" value="NZ_BAAAUX010000029.1"/>
</dbReference>
<dbReference type="InterPro" id="IPR020846">
    <property type="entry name" value="MFS_dom"/>
</dbReference>
<keyword evidence="10" id="KW-1185">Reference proteome</keyword>
<keyword evidence="4 7" id="KW-0812">Transmembrane</keyword>
<feature type="transmembrane region" description="Helical" evidence="7">
    <location>
        <begin position="237"/>
        <end position="258"/>
    </location>
</feature>
<dbReference type="PANTHER" id="PTHR23517:SF3">
    <property type="entry name" value="INTEGRAL MEMBRANE TRANSPORT PROTEIN"/>
    <property type="match status" value="1"/>
</dbReference>
<accession>A0ABN3VLK2</accession>
<sequence length="416" mass="42884">MIRSDLEGWGMTIAPEVVRTPERGAPRRLPRQFSFWFVGALLGVYLMASTAPSPMYSIYQQHWGFSTTVLTAVFAVYSLGILAALLLVGSLSDHVGRKPVLLVSLAVELTSLVVLAVAPGVGWLYVGRILQGLATGAATSTISGALLDFQPAGTNRGSLINGVSASWGMASGSLMAGVLVQYAPGPTVLSYVVLIIALVAAIPVVVTMPEPVTRGSRSLRELLRPQRPTVPAGKGRAFALLATTMLATWTVGGTYMSLGPSIAKGMVAGSPYLIGGLVLAALAGVGGLTQLLLSRWTGERAVRVGTSLLVVALAGVATSVAIGSPTLFFVASLVLGVGWGLTFMGGFRLLTALATPEHRAGTSAMIYVVAYTSASVPAVILGFVTTVVGLPTATIVFAAAASLFAVIAGLATFVRR</sequence>
<evidence type="ECO:0000256" key="3">
    <source>
        <dbReference type="ARBA" id="ARBA00022475"/>
    </source>
</evidence>
<dbReference type="InterPro" id="IPR036259">
    <property type="entry name" value="MFS_trans_sf"/>
</dbReference>
<feature type="transmembrane region" description="Helical" evidence="7">
    <location>
        <begin position="159"/>
        <end position="182"/>
    </location>
</feature>
<feature type="transmembrane region" description="Helical" evidence="7">
    <location>
        <begin position="365"/>
        <end position="388"/>
    </location>
</feature>
<dbReference type="Pfam" id="PF07690">
    <property type="entry name" value="MFS_1"/>
    <property type="match status" value="1"/>
</dbReference>
<organism evidence="9 10">
    <name type="scientific">Saccharopolyspora taberi</name>
    <dbReference type="NCBI Taxonomy" id="60895"/>
    <lineage>
        <taxon>Bacteria</taxon>
        <taxon>Bacillati</taxon>
        <taxon>Actinomycetota</taxon>
        <taxon>Actinomycetes</taxon>
        <taxon>Pseudonocardiales</taxon>
        <taxon>Pseudonocardiaceae</taxon>
        <taxon>Saccharopolyspora</taxon>
    </lineage>
</organism>
<comment type="caution">
    <text evidence="9">The sequence shown here is derived from an EMBL/GenBank/DDBJ whole genome shotgun (WGS) entry which is preliminary data.</text>
</comment>
<name>A0ABN3VLK2_9PSEU</name>
<evidence type="ECO:0000256" key="1">
    <source>
        <dbReference type="ARBA" id="ARBA00004651"/>
    </source>
</evidence>
<feature type="transmembrane region" description="Helical" evidence="7">
    <location>
        <begin position="328"/>
        <end position="353"/>
    </location>
</feature>
<dbReference type="PROSITE" id="PS50850">
    <property type="entry name" value="MFS"/>
    <property type="match status" value="1"/>
</dbReference>
<dbReference type="EMBL" id="BAAAUX010000029">
    <property type="protein sequence ID" value="GAA2815508.1"/>
    <property type="molecule type" value="Genomic_DNA"/>
</dbReference>
<dbReference type="InterPro" id="IPR050171">
    <property type="entry name" value="MFS_Transporters"/>
</dbReference>
<feature type="transmembrane region" description="Helical" evidence="7">
    <location>
        <begin position="63"/>
        <end position="88"/>
    </location>
</feature>
<feature type="transmembrane region" description="Helical" evidence="7">
    <location>
        <begin position="188"/>
        <end position="208"/>
    </location>
</feature>
<evidence type="ECO:0000256" key="7">
    <source>
        <dbReference type="SAM" id="Phobius"/>
    </source>
</evidence>
<evidence type="ECO:0000313" key="9">
    <source>
        <dbReference type="EMBL" id="GAA2815508.1"/>
    </source>
</evidence>
<proteinExistence type="predicted"/>
<evidence type="ECO:0000256" key="5">
    <source>
        <dbReference type="ARBA" id="ARBA00022989"/>
    </source>
</evidence>
<keyword evidence="6 7" id="KW-0472">Membrane</keyword>
<evidence type="ECO:0000313" key="10">
    <source>
        <dbReference type="Proteomes" id="UP001500979"/>
    </source>
</evidence>
<feature type="domain" description="Major facilitator superfamily (MFS) profile" evidence="8">
    <location>
        <begin position="32"/>
        <end position="416"/>
    </location>
</feature>
<keyword evidence="5 7" id="KW-1133">Transmembrane helix</keyword>